<protein>
    <recommendedName>
        <fullName evidence="6">Diphthamide biosynthesis protein 3</fullName>
    </recommendedName>
</protein>
<dbReference type="GO" id="GO:0017183">
    <property type="term" value="P:protein histidyl modification to diphthamide"/>
    <property type="evidence" value="ECO:0007669"/>
    <property type="project" value="InterPro"/>
</dbReference>
<sequence>MIVENKITVNETFDVIYEEVKLEDFEFEEHIKTFFYPCPCGDIFETTLENLLNGEDILTCPSCSLTIKIIYNLSDLNKYSQIRRMHKDLGPSNNEKEERKNDEKSEKVIIRLKRKIDDATIPSIYIQKSNKRICNGFFYKHVDTLMPDVDINKENEECINIFLKHEENNSSNNNLSYAEKKRKFYSLKSYEKDFKEVINNLKKYKIVNENVQYVDFEGQEKEIYKIIDVNLLNDNSDDKNRNKPIHDKYIKTKDKKDNEEGLKNSQNYEYDLYILDDQKLDINYYMDYFYDIKNNNVDVSDVIVLEDAYGNHSNEYEQNSFLSSISDIDTIKEMSDYPDEHSNNSIGFTDNTNNDLDEILSNSRYYNDDINYNIENSIENSITDLSNNRSNNDDFDNEVYIDYSYNEGNEICDDEEMIGFDEEDPYFDNFKEEFASDKNGNDNKDPTFCSNNNKENYSNFEIFPPIENGCNEKKKKKKKKINSENIQKINSLIFEDNIKDELEKRLKNINKNLYNVTLSDRLKILEQMENEYYCK</sequence>
<keyword evidence="3" id="KW-0408">Iron</keyword>
<evidence type="ECO:0000256" key="5">
    <source>
        <dbReference type="ARBA" id="ARBA00036267"/>
    </source>
</evidence>
<dbReference type="Gene3D" id="3.10.660.10">
    <property type="entry name" value="DPH Zinc finger"/>
    <property type="match status" value="1"/>
</dbReference>
<evidence type="ECO:0000256" key="8">
    <source>
        <dbReference type="SAM" id="Coils"/>
    </source>
</evidence>
<name>A0A6V7T0P9_PLAVN</name>
<dbReference type="SUPFAM" id="SSF144217">
    <property type="entry name" value="CSL zinc finger"/>
    <property type="match status" value="1"/>
</dbReference>
<accession>A0A6V7T0P9</accession>
<evidence type="ECO:0000256" key="6">
    <source>
        <dbReference type="ARBA" id="ARBA00041070"/>
    </source>
</evidence>
<keyword evidence="2" id="KW-0479">Metal-binding</keyword>
<evidence type="ECO:0000256" key="7">
    <source>
        <dbReference type="ARBA" id="ARBA00048125"/>
    </source>
</evidence>
<dbReference type="InterPro" id="IPR036671">
    <property type="entry name" value="DPH_MB_sf"/>
</dbReference>
<evidence type="ECO:0000256" key="1">
    <source>
        <dbReference type="ARBA" id="ARBA00005156"/>
    </source>
</evidence>
<dbReference type="PROSITE" id="PS51074">
    <property type="entry name" value="DPH_MB"/>
    <property type="match status" value="1"/>
</dbReference>
<evidence type="ECO:0000259" key="9">
    <source>
        <dbReference type="PROSITE" id="PS51074"/>
    </source>
</evidence>
<keyword evidence="8" id="KW-0175">Coiled coil</keyword>
<comment type="catalytic activity">
    <reaction evidence="7">
        <text>2 [3Fe-4S](0)-[protein] + 2 Fe(2+)-[Dph3] + NADH = 2 [4Fe-4S](1+)-[protein] + 2 [Dph3] + NAD(+) + H(+)</text>
        <dbReference type="Rhea" id="RHEA:71239"/>
        <dbReference type="Rhea" id="RHEA-COMP:17997"/>
        <dbReference type="Rhea" id="RHEA-COMP:17998"/>
        <dbReference type="Rhea" id="RHEA-COMP:18001"/>
        <dbReference type="Rhea" id="RHEA-COMP:18002"/>
        <dbReference type="ChEBI" id="CHEBI:15378"/>
        <dbReference type="ChEBI" id="CHEBI:29033"/>
        <dbReference type="ChEBI" id="CHEBI:33723"/>
        <dbReference type="ChEBI" id="CHEBI:47402"/>
        <dbReference type="ChEBI" id="CHEBI:57540"/>
        <dbReference type="ChEBI" id="CHEBI:57945"/>
        <dbReference type="ChEBI" id="CHEBI:83228"/>
    </reaction>
</comment>
<comment type="similarity">
    <text evidence="4">Belongs to the DPH3 family.</text>
</comment>
<dbReference type="FunFam" id="3.10.660.10:FF:000001">
    <property type="entry name" value="Diphthamide biosynthesis 3"/>
    <property type="match status" value="1"/>
</dbReference>
<dbReference type="GO" id="GO:0046872">
    <property type="term" value="F:metal ion binding"/>
    <property type="evidence" value="ECO:0007669"/>
    <property type="project" value="UniProtKB-KW"/>
</dbReference>
<dbReference type="AlphaFoldDB" id="A0A6V7T0P9"/>
<comment type="pathway">
    <text evidence="1">Protein modification; peptidyl-diphthamide biosynthesis.</text>
</comment>
<feature type="coiled-coil region" evidence="8">
    <location>
        <begin position="492"/>
        <end position="519"/>
    </location>
</feature>
<dbReference type="VEuPathDB" id="PlasmoDB:PVLDE_1403440"/>
<dbReference type="PANTHER" id="PTHR21454">
    <property type="entry name" value="DPH3 HOMOLOG-RELATED"/>
    <property type="match status" value="1"/>
</dbReference>
<evidence type="ECO:0000256" key="3">
    <source>
        <dbReference type="ARBA" id="ARBA00023004"/>
    </source>
</evidence>
<dbReference type="PANTHER" id="PTHR21454:SF31">
    <property type="entry name" value="DIPHTHAMIDE BIOSYNTHESIS PROTEIN 3"/>
    <property type="match status" value="1"/>
</dbReference>
<dbReference type="Pfam" id="PF05207">
    <property type="entry name" value="Zn_ribbon_CSL"/>
    <property type="match status" value="1"/>
</dbReference>
<dbReference type="Proteomes" id="UP000515308">
    <property type="component" value="Chromosome PVLDE_14"/>
</dbReference>
<organism evidence="10 11">
    <name type="scientific">Plasmodium vinckei lentum</name>
    <dbReference type="NCBI Taxonomy" id="138297"/>
    <lineage>
        <taxon>Eukaryota</taxon>
        <taxon>Sar</taxon>
        <taxon>Alveolata</taxon>
        <taxon>Apicomplexa</taxon>
        <taxon>Aconoidasida</taxon>
        <taxon>Haemosporida</taxon>
        <taxon>Plasmodiidae</taxon>
        <taxon>Plasmodium</taxon>
        <taxon>Plasmodium (Vinckeia)</taxon>
    </lineage>
</organism>
<evidence type="ECO:0000256" key="2">
    <source>
        <dbReference type="ARBA" id="ARBA00022723"/>
    </source>
</evidence>
<dbReference type="EMBL" id="LR865376">
    <property type="protein sequence ID" value="CAD2104732.1"/>
    <property type="molecule type" value="Genomic_DNA"/>
</dbReference>
<dbReference type="InterPro" id="IPR044248">
    <property type="entry name" value="DPH3/4-like"/>
</dbReference>
<evidence type="ECO:0000256" key="4">
    <source>
        <dbReference type="ARBA" id="ARBA00024032"/>
    </source>
</evidence>
<gene>
    <name evidence="10" type="ORF">PVLDE_1403440</name>
</gene>
<dbReference type="InterPro" id="IPR007872">
    <property type="entry name" value="DPH_MB_dom"/>
</dbReference>
<feature type="domain" description="DPH-type MB" evidence="9">
    <location>
        <begin position="16"/>
        <end position="72"/>
    </location>
</feature>
<proteinExistence type="inferred from homology"/>
<evidence type="ECO:0000313" key="11">
    <source>
        <dbReference type="Proteomes" id="UP000515308"/>
    </source>
</evidence>
<reference evidence="10 11" key="1">
    <citation type="submission" date="2020-08" db="EMBL/GenBank/DDBJ databases">
        <authorList>
            <person name="Ramaprasad A."/>
        </authorList>
    </citation>
    <scope>NUCLEOTIDE SEQUENCE [LARGE SCALE GENOMIC DNA]</scope>
</reference>
<evidence type="ECO:0000313" key="10">
    <source>
        <dbReference type="EMBL" id="CAD2104732.1"/>
    </source>
</evidence>
<comment type="catalytic activity">
    <reaction evidence="5">
        <text>[3Fe-4S](1+)-[protein] + Fe(2+)-[Dph3] = [3Fe-4S](0)-[protein] + Fe(3+)-[Dph3]</text>
        <dbReference type="Rhea" id="RHEA:71235"/>
        <dbReference type="Rhea" id="RHEA-COMP:17996"/>
        <dbReference type="Rhea" id="RHEA-COMP:17997"/>
        <dbReference type="Rhea" id="RHEA-COMP:18002"/>
        <dbReference type="Rhea" id="RHEA-COMP:18003"/>
        <dbReference type="ChEBI" id="CHEBI:29033"/>
        <dbReference type="ChEBI" id="CHEBI:29034"/>
        <dbReference type="ChEBI" id="CHEBI:33751"/>
        <dbReference type="ChEBI" id="CHEBI:47402"/>
        <dbReference type="ChEBI" id="CHEBI:83228"/>
    </reaction>
</comment>